<dbReference type="GO" id="GO:0016020">
    <property type="term" value="C:membrane"/>
    <property type="evidence" value="ECO:0007669"/>
    <property type="project" value="InterPro"/>
</dbReference>
<dbReference type="EMBL" id="CP002025">
    <property type="protein sequence ID" value="ADK31224.1"/>
    <property type="molecule type" value="Genomic_DNA"/>
</dbReference>
<dbReference type="CAZy" id="GT11">
    <property type="family name" value="Glycosyltransferase Family 11"/>
</dbReference>
<dbReference type="HOGENOM" id="CLU_069316_0_0_12"/>
<dbReference type="eggNOG" id="ENOG5030K0D">
    <property type="taxonomic scope" value="Bacteria"/>
</dbReference>
<protein>
    <submittedName>
        <fullName evidence="4">Alpha-1,2-fucosyltransferase</fullName>
    </submittedName>
</protein>
<keyword evidence="5" id="KW-1185">Reference proteome</keyword>
<dbReference type="Pfam" id="PF01531">
    <property type="entry name" value="Glyco_transf_11"/>
    <property type="match status" value="1"/>
</dbReference>
<keyword evidence="3" id="KW-0175">Coiled coil</keyword>
<dbReference type="GeneID" id="56439800"/>
<dbReference type="KEGG" id="bpo:BP951000_1235"/>
<accession>D8IDK1</accession>
<keyword evidence="1 4" id="KW-0328">Glycosyltransferase</keyword>
<dbReference type="STRING" id="759914.BP951000_1235"/>
<feature type="coiled-coil region" evidence="3">
    <location>
        <begin position="18"/>
        <end position="52"/>
    </location>
</feature>
<dbReference type="PANTHER" id="PTHR11927:SF9">
    <property type="entry name" value="L-FUCOSYLTRANSFERASE"/>
    <property type="match status" value="1"/>
</dbReference>
<proteinExistence type="predicted"/>
<dbReference type="PANTHER" id="PTHR11927">
    <property type="entry name" value="GALACTOSIDE 2-L-FUCOSYLTRANSFERASE"/>
    <property type="match status" value="1"/>
</dbReference>
<dbReference type="InterPro" id="IPR002516">
    <property type="entry name" value="Glyco_trans_11"/>
</dbReference>
<gene>
    <name evidence="4" type="primary">fucT</name>
    <name evidence="4" type="ordered locus">BP951000_1235</name>
</gene>
<evidence type="ECO:0000313" key="4">
    <source>
        <dbReference type="EMBL" id="ADK31224.1"/>
    </source>
</evidence>
<keyword evidence="2 4" id="KW-0808">Transferase</keyword>
<evidence type="ECO:0000313" key="5">
    <source>
        <dbReference type="Proteomes" id="UP000000332"/>
    </source>
</evidence>
<name>D8IDK1_BRAP9</name>
<reference evidence="4 5" key="1">
    <citation type="journal article" date="2010" name="PLoS ONE">
        <title>The complete genome sequence of the pathogenic intestinal spirochete Brachyspira pilosicoli and comparison with other Brachyspira genomes.</title>
        <authorList>
            <person name="Wanchanthuek P."/>
            <person name="Bellgard M.I."/>
            <person name="La T."/>
            <person name="Ryan K."/>
            <person name="Moolhuijzen P."/>
            <person name="Chapman B."/>
            <person name="Black M."/>
            <person name="Schibeci D."/>
            <person name="Hunter A."/>
            <person name="Barrero R."/>
            <person name="Phillips N.D."/>
            <person name="Hampson D.J."/>
        </authorList>
    </citation>
    <scope>NUCLEOTIDE SEQUENCE [LARGE SCALE GENOMIC DNA]</scope>
    <source>
        <strain evidence="5">ATCC BAA-1826 / 95/1000</strain>
    </source>
</reference>
<dbReference type="InParanoid" id="D8IDK1"/>
<dbReference type="GO" id="GO:0008107">
    <property type="term" value="F:galactoside 2-alpha-L-fucosyltransferase activity"/>
    <property type="evidence" value="ECO:0007669"/>
    <property type="project" value="InterPro"/>
</dbReference>
<dbReference type="Proteomes" id="UP000000332">
    <property type="component" value="Chromosome"/>
</dbReference>
<dbReference type="GO" id="GO:0005975">
    <property type="term" value="P:carbohydrate metabolic process"/>
    <property type="evidence" value="ECO:0007669"/>
    <property type="project" value="InterPro"/>
</dbReference>
<dbReference type="RefSeq" id="WP_013244175.1">
    <property type="nucleotide sequence ID" value="NC_014330.1"/>
</dbReference>
<organism evidence="4 5">
    <name type="scientific">Brachyspira pilosicoli (strain ATCC BAA-1826 / 95/1000)</name>
    <dbReference type="NCBI Taxonomy" id="759914"/>
    <lineage>
        <taxon>Bacteria</taxon>
        <taxon>Pseudomonadati</taxon>
        <taxon>Spirochaetota</taxon>
        <taxon>Spirochaetia</taxon>
        <taxon>Brachyspirales</taxon>
        <taxon>Brachyspiraceae</taxon>
        <taxon>Brachyspira</taxon>
    </lineage>
</organism>
<dbReference type="AlphaFoldDB" id="D8IDK1"/>
<dbReference type="Gene3D" id="3.40.50.11350">
    <property type="match status" value="1"/>
</dbReference>
<evidence type="ECO:0000256" key="2">
    <source>
        <dbReference type="ARBA" id="ARBA00022679"/>
    </source>
</evidence>
<sequence length="349" mass="41721">MNKQFHKYLDDVLWWCPFKKLRYLIREYLNKIEDIEKENKQIINHLNIITNKIFPENKNVAVISIDGGFVDQIRMYLVAKSLEKIYNKKILFDISWYKTNGMDCSKNHKRYFELTNIFKDIEFNLATEDQIFIAKNNNNIDCWYKSNNAEGLKSLLNELNEEKPIYLYNVMSLSIKSKIEKETKINIHDTFKILNFKDVIPSLDKYFIPILDEKNREIYNDIINSKNTVACHIRRTDYVGYYGYVDLNFDYYKNAFETIEKKINNKIKIFFFSDDIDWVNENIIPNIKNIYDYKIVDINSNEKGYFDFYLISKCNHQISSSGCFCQVAHQFNEFNDKILIVPESITYLI</sequence>
<evidence type="ECO:0000256" key="1">
    <source>
        <dbReference type="ARBA" id="ARBA00022676"/>
    </source>
</evidence>
<evidence type="ECO:0000256" key="3">
    <source>
        <dbReference type="SAM" id="Coils"/>
    </source>
</evidence>